<accession>A0A9D4EX58</accession>
<gene>
    <name evidence="1" type="ORF">DPMN_165617</name>
</gene>
<organism evidence="1 2">
    <name type="scientific">Dreissena polymorpha</name>
    <name type="common">Zebra mussel</name>
    <name type="synonym">Mytilus polymorpha</name>
    <dbReference type="NCBI Taxonomy" id="45954"/>
    <lineage>
        <taxon>Eukaryota</taxon>
        <taxon>Metazoa</taxon>
        <taxon>Spiralia</taxon>
        <taxon>Lophotrochozoa</taxon>
        <taxon>Mollusca</taxon>
        <taxon>Bivalvia</taxon>
        <taxon>Autobranchia</taxon>
        <taxon>Heteroconchia</taxon>
        <taxon>Euheterodonta</taxon>
        <taxon>Imparidentia</taxon>
        <taxon>Neoheterodontei</taxon>
        <taxon>Myida</taxon>
        <taxon>Dreissenoidea</taxon>
        <taxon>Dreissenidae</taxon>
        <taxon>Dreissena</taxon>
    </lineage>
</organism>
<reference evidence="1" key="2">
    <citation type="submission" date="2020-11" db="EMBL/GenBank/DDBJ databases">
        <authorList>
            <person name="McCartney M.A."/>
            <person name="Auch B."/>
            <person name="Kono T."/>
            <person name="Mallez S."/>
            <person name="Becker A."/>
            <person name="Gohl D.M."/>
            <person name="Silverstein K.A.T."/>
            <person name="Koren S."/>
            <person name="Bechman K.B."/>
            <person name="Herman A."/>
            <person name="Abrahante J.E."/>
            <person name="Garbe J."/>
        </authorList>
    </citation>
    <scope>NUCLEOTIDE SEQUENCE</scope>
    <source>
        <strain evidence="1">Duluth1</strain>
        <tissue evidence="1">Whole animal</tissue>
    </source>
</reference>
<keyword evidence="2" id="KW-1185">Reference proteome</keyword>
<dbReference type="EMBL" id="JAIWYP010000008">
    <property type="protein sequence ID" value="KAH3787493.1"/>
    <property type="molecule type" value="Genomic_DNA"/>
</dbReference>
<proteinExistence type="predicted"/>
<reference evidence="1" key="1">
    <citation type="journal article" date="2019" name="bioRxiv">
        <title>The Genome of the Zebra Mussel, Dreissena polymorpha: A Resource for Invasive Species Research.</title>
        <authorList>
            <person name="McCartney M.A."/>
            <person name="Auch B."/>
            <person name="Kono T."/>
            <person name="Mallez S."/>
            <person name="Zhang Y."/>
            <person name="Obille A."/>
            <person name="Becker A."/>
            <person name="Abrahante J.E."/>
            <person name="Garbe J."/>
            <person name="Badalamenti J.P."/>
            <person name="Herman A."/>
            <person name="Mangelson H."/>
            <person name="Liachko I."/>
            <person name="Sullivan S."/>
            <person name="Sone E.D."/>
            <person name="Koren S."/>
            <person name="Silverstein K.A.T."/>
            <person name="Beckman K.B."/>
            <person name="Gohl D.M."/>
        </authorList>
    </citation>
    <scope>NUCLEOTIDE SEQUENCE</scope>
    <source>
        <strain evidence="1">Duluth1</strain>
        <tissue evidence="1">Whole animal</tissue>
    </source>
</reference>
<dbReference type="AlphaFoldDB" id="A0A9D4EX58"/>
<evidence type="ECO:0000313" key="2">
    <source>
        <dbReference type="Proteomes" id="UP000828390"/>
    </source>
</evidence>
<name>A0A9D4EX58_DREPO</name>
<dbReference type="Proteomes" id="UP000828390">
    <property type="component" value="Unassembled WGS sequence"/>
</dbReference>
<sequence>MGAYTEFSYEKEANIPAVILGELYFDQLVPAFCLSHLPHHGQVLTRLGSVHHSKGSEHVHVT</sequence>
<comment type="caution">
    <text evidence="1">The sequence shown here is derived from an EMBL/GenBank/DDBJ whole genome shotgun (WGS) entry which is preliminary data.</text>
</comment>
<protein>
    <submittedName>
        <fullName evidence="1">Uncharacterized protein</fullName>
    </submittedName>
</protein>
<evidence type="ECO:0000313" key="1">
    <source>
        <dbReference type="EMBL" id="KAH3787493.1"/>
    </source>
</evidence>